<name>A0A430HG15_9BURK</name>
<sequence length="124" mass="13764">MSEKTIADKMYLKTAKSLAVFNGAVHPAMLEQLPKTLINEDEDPADVVLVFALNQAELEKWFPAALQRLGEKGSLWVAYLKPSAPKATDLTRDTIFAWAKERGVTGVAMVSMDSDWSAVRLKRL</sequence>
<gene>
    <name evidence="1" type="ORF">EJB06_24125</name>
</gene>
<dbReference type="OrthoDB" id="9800461at2"/>
<keyword evidence="2" id="KW-1185">Reference proteome</keyword>
<dbReference type="RefSeq" id="WP_126076576.1">
    <property type="nucleotide sequence ID" value="NZ_CP051166.1"/>
</dbReference>
<comment type="caution">
    <text evidence="1">The sequence shown here is derived from an EMBL/GenBank/DDBJ whole genome shotgun (WGS) entry which is preliminary data.</text>
</comment>
<reference evidence="1 2" key="1">
    <citation type="submission" date="2018-12" db="EMBL/GenBank/DDBJ databases">
        <authorList>
            <person name="Yang E."/>
        </authorList>
    </citation>
    <scope>NUCLEOTIDE SEQUENCE [LARGE SCALE GENOMIC DNA]</scope>
    <source>
        <strain evidence="1 2">SOD</strain>
    </source>
</reference>
<dbReference type="InterPro" id="IPR021412">
    <property type="entry name" value="DUF3052"/>
</dbReference>
<accession>A0A430HG15</accession>
<dbReference type="AlphaFoldDB" id="A0A430HG15"/>
<organism evidence="1 2">
    <name type="scientific">Massilia atriviolacea</name>
    <dbReference type="NCBI Taxonomy" id="2495579"/>
    <lineage>
        <taxon>Bacteria</taxon>
        <taxon>Pseudomonadati</taxon>
        <taxon>Pseudomonadota</taxon>
        <taxon>Betaproteobacteria</taxon>
        <taxon>Burkholderiales</taxon>
        <taxon>Oxalobacteraceae</taxon>
        <taxon>Telluria group</taxon>
        <taxon>Massilia</taxon>
    </lineage>
</organism>
<dbReference type="Pfam" id="PF11253">
    <property type="entry name" value="DUF3052"/>
    <property type="match status" value="1"/>
</dbReference>
<dbReference type="Proteomes" id="UP000278085">
    <property type="component" value="Unassembled WGS sequence"/>
</dbReference>
<proteinExistence type="predicted"/>
<protein>
    <submittedName>
        <fullName evidence="1">DUF3052 family protein</fullName>
    </submittedName>
</protein>
<evidence type="ECO:0000313" key="2">
    <source>
        <dbReference type="Proteomes" id="UP000278085"/>
    </source>
</evidence>
<evidence type="ECO:0000313" key="1">
    <source>
        <dbReference type="EMBL" id="RSZ56455.1"/>
    </source>
</evidence>
<dbReference type="EMBL" id="RXLQ01000015">
    <property type="protein sequence ID" value="RSZ56455.1"/>
    <property type="molecule type" value="Genomic_DNA"/>
</dbReference>